<gene>
    <name evidence="4" type="ORF">GCM10023082_08810</name>
</gene>
<evidence type="ECO:0000313" key="5">
    <source>
        <dbReference type="Proteomes" id="UP001499884"/>
    </source>
</evidence>
<proteinExistence type="predicted"/>
<dbReference type="EMBL" id="BAABEP010000003">
    <property type="protein sequence ID" value="GAA3713289.1"/>
    <property type="molecule type" value="Genomic_DNA"/>
</dbReference>
<feature type="domain" description="XdhC Rossmann" evidence="3">
    <location>
        <begin position="139"/>
        <end position="248"/>
    </location>
</feature>
<comment type="caution">
    <text evidence="4">The sequence shown here is derived from an EMBL/GenBank/DDBJ whole genome shotgun (WGS) entry which is preliminary data.</text>
</comment>
<sequence>MERGDLEEVAAVMSTSVTPVSRTVSERVLDLAARRVPFVHATVVRAQVPTSAHPGDEAIVYEDGTIDGFVGGVCAEGSVRTAALGALSDGGPLLLRVLPEGETAFPESPGARVVVNPCLSGGALEIFLRPVLPPPLIEVVGHTPVADAVVALAGVLGYATARSLPASVSENTAAVVVAGHGRDEEESIRAALDAGVPHVALVASHRRGAAVLDELDLDEAERARVVTPAGIDIGARTAPEIALSILAGVVASVRSGAAAPGSPTGAAGAASGAGPRARGPAEDAAEPTAQALPRQAEDPVCGMTVTVMPDTPHLSADGTDVWFCSPHCRKHYAEGLVD</sequence>
<dbReference type="InterPro" id="IPR027051">
    <property type="entry name" value="XdhC_Rossmann_dom"/>
</dbReference>
<evidence type="ECO:0000313" key="4">
    <source>
        <dbReference type="EMBL" id="GAA3713289.1"/>
    </source>
</evidence>
<name>A0ABP7E4H7_9ACTN</name>
<evidence type="ECO:0000259" key="2">
    <source>
        <dbReference type="Pfam" id="PF02625"/>
    </source>
</evidence>
<dbReference type="PANTHER" id="PTHR30388">
    <property type="entry name" value="ALDEHYDE OXIDOREDUCTASE MOLYBDENUM COFACTOR ASSEMBLY PROTEIN"/>
    <property type="match status" value="1"/>
</dbReference>
<keyword evidence="5" id="KW-1185">Reference proteome</keyword>
<dbReference type="PANTHER" id="PTHR30388:SF4">
    <property type="entry name" value="MOLYBDENUM COFACTOR INSERTION CHAPERONE PAOD"/>
    <property type="match status" value="1"/>
</dbReference>
<dbReference type="InterPro" id="IPR003777">
    <property type="entry name" value="XdhC_CoxI"/>
</dbReference>
<dbReference type="Pfam" id="PF13478">
    <property type="entry name" value="XdhC_C"/>
    <property type="match status" value="1"/>
</dbReference>
<dbReference type="Gene3D" id="3.40.50.720">
    <property type="entry name" value="NAD(P)-binding Rossmann-like Domain"/>
    <property type="match status" value="1"/>
</dbReference>
<dbReference type="Proteomes" id="UP001499884">
    <property type="component" value="Unassembled WGS sequence"/>
</dbReference>
<reference evidence="5" key="1">
    <citation type="journal article" date="2019" name="Int. J. Syst. Evol. Microbiol.">
        <title>The Global Catalogue of Microorganisms (GCM) 10K type strain sequencing project: providing services to taxonomists for standard genome sequencing and annotation.</title>
        <authorList>
            <consortium name="The Broad Institute Genomics Platform"/>
            <consortium name="The Broad Institute Genome Sequencing Center for Infectious Disease"/>
            <person name="Wu L."/>
            <person name="Ma J."/>
        </authorList>
    </citation>
    <scope>NUCLEOTIDE SEQUENCE [LARGE SCALE GENOMIC DNA]</scope>
    <source>
        <strain evidence="5">JCM 30846</strain>
    </source>
</reference>
<feature type="compositionally biased region" description="Low complexity" evidence="1">
    <location>
        <begin position="257"/>
        <end position="278"/>
    </location>
</feature>
<dbReference type="Pfam" id="PF02625">
    <property type="entry name" value="XdhC_CoxI"/>
    <property type="match status" value="1"/>
</dbReference>
<feature type="region of interest" description="Disordered" evidence="1">
    <location>
        <begin position="257"/>
        <end position="297"/>
    </location>
</feature>
<accession>A0ABP7E4H7</accession>
<evidence type="ECO:0008006" key="6">
    <source>
        <dbReference type="Google" id="ProtNLM"/>
    </source>
</evidence>
<feature type="domain" description="XdhC- CoxI" evidence="2">
    <location>
        <begin position="32"/>
        <end position="96"/>
    </location>
</feature>
<protein>
    <recommendedName>
        <fullName evidence="6">Carbon monoxide dehydrogenase accessory protein</fullName>
    </recommendedName>
</protein>
<evidence type="ECO:0000256" key="1">
    <source>
        <dbReference type="SAM" id="MobiDB-lite"/>
    </source>
</evidence>
<organism evidence="4 5">
    <name type="scientific">Streptomyces tremellae</name>
    <dbReference type="NCBI Taxonomy" id="1124239"/>
    <lineage>
        <taxon>Bacteria</taxon>
        <taxon>Bacillati</taxon>
        <taxon>Actinomycetota</taxon>
        <taxon>Actinomycetes</taxon>
        <taxon>Kitasatosporales</taxon>
        <taxon>Streptomycetaceae</taxon>
        <taxon>Streptomyces</taxon>
    </lineage>
</organism>
<evidence type="ECO:0000259" key="3">
    <source>
        <dbReference type="Pfam" id="PF13478"/>
    </source>
</evidence>
<dbReference type="InterPro" id="IPR052698">
    <property type="entry name" value="MoCofactor_Util/Proc"/>
</dbReference>